<dbReference type="GO" id="GO:0005886">
    <property type="term" value="C:plasma membrane"/>
    <property type="evidence" value="ECO:0007669"/>
    <property type="project" value="TreeGrafter"/>
</dbReference>
<dbReference type="InterPro" id="IPR045034">
    <property type="entry name" value="O-acyltransferase_WSD1-like"/>
</dbReference>
<evidence type="ECO:0000256" key="1">
    <source>
        <dbReference type="ARBA" id="ARBA00004771"/>
    </source>
</evidence>
<evidence type="ECO:0000256" key="3">
    <source>
        <dbReference type="ARBA" id="ARBA00009587"/>
    </source>
</evidence>
<comment type="similarity">
    <text evidence="3">Belongs to the long-chain O-acyltransferase family.</text>
</comment>
<protein>
    <recommendedName>
        <fullName evidence="4">diacylglycerol O-acyltransferase</fullName>
        <ecNumber evidence="4">2.3.1.20</ecNumber>
    </recommendedName>
</protein>
<dbReference type="EC" id="2.3.1.20" evidence="4"/>
<dbReference type="PANTHER" id="PTHR31650:SF1">
    <property type="entry name" value="WAX ESTER SYNTHASE_DIACYLGLYCEROL ACYLTRANSFERASE 4-RELATED"/>
    <property type="match status" value="1"/>
</dbReference>
<evidence type="ECO:0000256" key="7">
    <source>
        <dbReference type="ARBA" id="ARBA00022798"/>
    </source>
</evidence>
<dbReference type="EMBL" id="WJBU01000002">
    <property type="protein sequence ID" value="MRD46357.1"/>
    <property type="molecule type" value="Genomic_DNA"/>
</dbReference>
<dbReference type="Proteomes" id="UP000487350">
    <property type="component" value="Unassembled WGS sequence"/>
</dbReference>
<comment type="pathway">
    <text evidence="2">Lipid metabolism.</text>
</comment>
<keyword evidence="6 14" id="KW-0808">Transferase</keyword>
<comment type="pathway">
    <text evidence="1">Glycerolipid metabolism; triacylglycerol biosynthesis.</text>
</comment>
<evidence type="ECO:0000313" key="14">
    <source>
        <dbReference type="EMBL" id="MRD46357.1"/>
    </source>
</evidence>
<dbReference type="GO" id="GO:0051701">
    <property type="term" value="P:biological process involved in interaction with host"/>
    <property type="evidence" value="ECO:0007669"/>
    <property type="project" value="TreeGrafter"/>
</dbReference>
<evidence type="ECO:0000259" key="12">
    <source>
        <dbReference type="Pfam" id="PF03007"/>
    </source>
</evidence>
<organism evidence="14 15">
    <name type="scientific">Caenimonas koreensis DSM 17982</name>
    <dbReference type="NCBI Taxonomy" id="1121255"/>
    <lineage>
        <taxon>Bacteria</taxon>
        <taxon>Pseudomonadati</taxon>
        <taxon>Pseudomonadota</taxon>
        <taxon>Betaproteobacteria</taxon>
        <taxon>Burkholderiales</taxon>
        <taxon>Comamonadaceae</taxon>
        <taxon>Caenimonas</taxon>
    </lineage>
</organism>
<dbReference type="NCBIfam" id="TIGR02946">
    <property type="entry name" value="acyl_WS_DGAT"/>
    <property type="match status" value="1"/>
</dbReference>
<dbReference type="AlphaFoldDB" id="A0A844B497"/>
<reference evidence="14 15" key="1">
    <citation type="submission" date="2019-11" db="EMBL/GenBank/DDBJ databases">
        <title>Caenimonas koreensis gen. nov., sp. nov., isolated from activated sludge.</title>
        <authorList>
            <person name="Seung H.R."/>
        </authorList>
    </citation>
    <scope>NUCLEOTIDE SEQUENCE [LARGE SCALE GENOMIC DNA]</scope>
    <source>
        <strain evidence="14 15">EMB320</strain>
    </source>
</reference>
<keyword evidence="5" id="KW-0444">Lipid biosynthesis</keyword>
<dbReference type="OrthoDB" id="9810950at2"/>
<evidence type="ECO:0000256" key="8">
    <source>
        <dbReference type="ARBA" id="ARBA00023098"/>
    </source>
</evidence>
<name>A0A844B497_9BURK</name>
<evidence type="ECO:0000256" key="10">
    <source>
        <dbReference type="ARBA" id="ARBA00048109"/>
    </source>
</evidence>
<dbReference type="UniPathway" id="UPA00282"/>
<keyword evidence="15" id="KW-1185">Reference proteome</keyword>
<evidence type="ECO:0000256" key="11">
    <source>
        <dbReference type="SAM" id="MobiDB-lite"/>
    </source>
</evidence>
<feature type="compositionally biased region" description="Basic residues" evidence="11">
    <location>
        <begin position="518"/>
        <end position="530"/>
    </location>
</feature>
<dbReference type="GO" id="GO:0001666">
    <property type="term" value="P:response to hypoxia"/>
    <property type="evidence" value="ECO:0007669"/>
    <property type="project" value="TreeGrafter"/>
</dbReference>
<dbReference type="SUPFAM" id="SSF52777">
    <property type="entry name" value="CoA-dependent acyltransferases"/>
    <property type="match status" value="1"/>
</dbReference>
<dbReference type="GO" id="GO:0071731">
    <property type="term" value="P:response to nitric oxide"/>
    <property type="evidence" value="ECO:0007669"/>
    <property type="project" value="TreeGrafter"/>
</dbReference>
<evidence type="ECO:0000313" key="15">
    <source>
        <dbReference type="Proteomes" id="UP000487350"/>
    </source>
</evidence>
<comment type="catalytic activity">
    <reaction evidence="10">
        <text>an acyl-CoA + a 1,2-diacyl-sn-glycerol = a triacyl-sn-glycerol + CoA</text>
        <dbReference type="Rhea" id="RHEA:10868"/>
        <dbReference type="ChEBI" id="CHEBI:17815"/>
        <dbReference type="ChEBI" id="CHEBI:57287"/>
        <dbReference type="ChEBI" id="CHEBI:58342"/>
        <dbReference type="ChEBI" id="CHEBI:64615"/>
        <dbReference type="EC" id="2.3.1.20"/>
    </reaction>
</comment>
<evidence type="ECO:0000256" key="9">
    <source>
        <dbReference type="ARBA" id="ARBA00023315"/>
    </source>
</evidence>
<dbReference type="GO" id="GO:0019432">
    <property type="term" value="P:triglyceride biosynthetic process"/>
    <property type="evidence" value="ECO:0007669"/>
    <property type="project" value="UniProtKB-UniPathway"/>
</dbReference>
<keyword evidence="7" id="KW-0319">Glycerol metabolism</keyword>
<comment type="caution">
    <text evidence="14">The sequence shown here is derived from an EMBL/GenBank/DDBJ whole genome shotgun (WGS) entry which is preliminary data.</text>
</comment>
<gene>
    <name evidence="14" type="ORF">GHT07_03650</name>
</gene>
<feature type="domain" description="O-acyltransferase WSD1 C-terminal" evidence="13">
    <location>
        <begin position="316"/>
        <end position="458"/>
    </location>
</feature>
<evidence type="ECO:0000256" key="4">
    <source>
        <dbReference type="ARBA" id="ARBA00013244"/>
    </source>
</evidence>
<dbReference type="Pfam" id="PF06974">
    <property type="entry name" value="WS_DGAT_C"/>
    <property type="match status" value="1"/>
</dbReference>
<evidence type="ECO:0000259" key="13">
    <source>
        <dbReference type="Pfam" id="PF06974"/>
    </source>
</evidence>
<dbReference type="InterPro" id="IPR004255">
    <property type="entry name" value="O-acyltransferase_WSD1_N"/>
</dbReference>
<feature type="region of interest" description="Disordered" evidence="11">
    <location>
        <begin position="491"/>
        <end position="530"/>
    </location>
</feature>
<dbReference type="GO" id="GO:0004144">
    <property type="term" value="F:diacylglycerol O-acyltransferase activity"/>
    <property type="evidence" value="ECO:0007669"/>
    <property type="project" value="UniProtKB-EC"/>
</dbReference>
<keyword evidence="8" id="KW-0443">Lipid metabolism</keyword>
<evidence type="ECO:0000256" key="6">
    <source>
        <dbReference type="ARBA" id="ARBA00022679"/>
    </source>
</evidence>
<proteinExistence type="inferred from homology"/>
<dbReference type="InterPro" id="IPR014292">
    <property type="entry name" value="Acyl_transf_WS/DGAT"/>
</dbReference>
<keyword evidence="9 14" id="KW-0012">Acyltransferase</keyword>
<feature type="domain" description="O-acyltransferase WSD1-like N-terminal" evidence="12">
    <location>
        <begin position="4"/>
        <end position="275"/>
    </location>
</feature>
<dbReference type="PANTHER" id="PTHR31650">
    <property type="entry name" value="O-ACYLTRANSFERASE (WSD1-LIKE) FAMILY PROTEIN"/>
    <property type="match status" value="1"/>
</dbReference>
<dbReference type="RefSeq" id="WP_153583680.1">
    <property type="nucleotide sequence ID" value="NZ_WJBU01000002.1"/>
</dbReference>
<evidence type="ECO:0000256" key="5">
    <source>
        <dbReference type="ARBA" id="ARBA00022516"/>
    </source>
</evidence>
<feature type="compositionally biased region" description="Low complexity" evidence="11">
    <location>
        <begin position="504"/>
        <end position="517"/>
    </location>
</feature>
<dbReference type="Pfam" id="PF03007">
    <property type="entry name" value="WS_DGAT_cat"/>
    <property type="match status" value="1"/>
</dbReference>
<evidence type="ECO:0000256" key="2">
    <source>
        <dbReference type="ARBA" id="ARBA00005189"/>
    </source>
</evidence>
<sequence length="530" mass="57383">MNHLSGIDAAFLHLESPEMPMHVGSLNILELPPGYSGDFFENVKKYLAERLHTADVFTRKLALMPFDLADPVWVEDDDIDLDHHIRHITLPKPGSNAQLQQYVARLHSTLLDRSRPLWEFFIIDGLRSGEVALYTKVHHARLDGQAGVALGRAILDTEPSGRRVKPPRPKLRRNDYQLGVAELLSAAATNTARQVVKLVKALPSLAAAAKTTLLPEKDENGRRNWSLPNSADFFAPRTSINVAITNQRRFAARTVPLAEVKEIAKRTGTSLNDVVMATVAGALRDYFNSHRELPEKPLLAAVPVSLRTAGDESANNQVSMVRMTLATDLPEPLQRLKRIAEASVEMKAMMGKVKSAIPTDFPMLAAPWLLSGLASLYGRSRLANVIPPIANVIISNVPGVQTQLYFAGAKIISYYPVSIPAHGMALNVTVQSYNGRLDYGLIGCRRALPDIADLADSLLAEHRKLLEVARSLEAAPAAIAAPVASAATAAPAAAKPRAPRSKAKLSVVASSKAPAAKPARKRAPRAAKAA</sequence>
<dbReference type="InterPro" id="IPR009721">
    <property type="entry name" value="O-acyltransferase_WSD1_C"/>
</dbReference>
<dbReference type="GO" id="GO:0006071">
    <property type="term" value="P:glycerol metabolic process"/>
    <property type="evidence" value="ECO:0007669"/>
    <property type="project" value="UniProtKB-KW"/>
</dbReference>
<accession>A0A844B497</accession>